<evidence type="ECO:0000259" key="4">
    <source>
        <dbReference type="Pfam" id="PF00437"/>
    </source>
</evidence>
<comment type="similarity">
    <text evidence="1">Belongs to the GSP E family.</text>
</comment>
<comment type="caution">
    <text evidence="5">The sequence shown here is derived from an EMBL/GenBank/DDBJ whole genome shotgun (WGS) entry which is preliminary data.</text>
</comment>
<evidence type="ECO:0000313" key="6">
    <source>
        <dbReference type="Proteomes" id="UP000027583"/>
    </source>
</evidence>
<name>A0A060QJV3_9PROT</name>
<protein>
    <recommendedName>
        <fullName evidence="4">Bacterial type II secretion system protein E domain-containing protein</fullName>
    </recommendedName>
</protein>
<evidence type="ECO:0000256" key="2">
    <source>
        <dbReference type="ARBA" id="ARBA00022741"/>
    </source>
</evidence>
<accession>A0A060QJV3</accession>
<sequence length="560" mass="62388">MKLKSNLPILRKKPLSLSLAPAQQQHVFQDHERDVIYIDVAKRNDSDLRLWLEWLDGEVGRVHMVQYEALADLQRRRDDARAHARIVQPQNRGGASAETAMEKALELLRLGAALGASDIHIHVLRDHAEISVRIKKSIRHLRDLTVQDAHDLMIALYRIGPSQDNQVKEFEIQDGGIPGTELEGSGLENVRIVRGPSYPAMNRGGFMSLRLQYRGKTTTRPVTPVGVSLRMPRAPDGKCQLKAMGFDDTQVDRLIYMISKPSGAVIMTGPTGSGKSTTMLELTNEKARISPDKRNICIEQPVEYPIPGSVQLEVINAVNAEEAGAQFKDNMRAALRMDPDSINIAEIRDAEVALTCFDAAQTGHAVMTTLHVDDIFDFPLRLQNMAFERLAFRVTCNSTIILGLVAQRLVPLLCDHCKQPWPTEDARMPRLARSALCEWGDTTNVYRANPEGCEHCNHMGTEGVTAVAEVVMTDEELMNDFVSKGVTAARRRFRSRPDADRTMAERAIALAFEGRIDPKSILTDVGEIPSKAQLDLDRKRGALERAADQRNAEKLMEEGV</sequence>
<dbReference type="Gene3D" id="3.40.50.300">
    <property type="entry name" value="P-loop containing nucleotide triphosphate hydrolases"/>
    <property type="match status" value="1"/>
</dbReference>
<dbReference type="EMBL" id="CBLX010000025">
    <property type="protein sequence ID" value="CDG41008.1"/>
    <property type="molecule type" value="Genomic_DNA"/>
</dbReference>
<dbReference type="PANTHER" id="PTHR30258">
    <property type="entry name" value="TYPE II SECRETION SYSTEM PROTEIN GSPE-RELATED"/>
    <property type="match status" value="1"/>
</dbReference>
<evidence type="ECO:0000256" key="1">
    <source>
        <dbReference type="ARBA" id="ARBA00006611"/>
    </source>
</evidence>
<dbReference type="GO" id="GO:0005886">
    <property type="term" value="C:plasma membrane"/>
    <property type="evidence" value="ECO:0007669"/>
    <property type="project" value="TreeGrafter"/>
</dbReference>
<reference evidence="5 6" key="1">
    <citation type="journal article" date="2014" name="Genome Biol. Evol.">
        <title>Acetic acid bacteria genomes reveal functional traits for adaptation to life in insect guts.</title>
        <authorList>
            <person name="Chouaia B."/>
            <person name="Gaiarsa S."/>
            <person name="Crotti E."/>
            <person name="Comandatore F."/>
            <person name="Degli Esposti M."/>
            <person name="Ricci I."/>
            <person name="Alma A."/>
            <person name="Favia G."/>
            <person name="Bandi C."/>
            <person name="Daffonchio D."/>
        </authorList>
    </citation>
    <scope>NUCLEOTIDE SEQUENCE [LARGE SCALE GENOMIC DNA]</scope>
    <source>
        <strain evidence="5 6">SF2.1</strain>
    </source>
</reference>
<dbReference type="PANTHER" id="PTHR30258:SF3">
    <property type="entry name" value="SLL1921 PROTEIN"/>
    <property type="match status" value="1"/>
</dbReference>
<feature type="domain" description="Bacterial type II secretion system protein E" evidence="4">
    <location>
        <begin position="115"/>
        <end position="505"/>
    </location>
</feature>
<dbReference type="eggNOG" id="COG2804">
    <property type="taxonomic scope" value="Bacteria"/>
</dbReference>
<proteinExistence type="inferred from homology"/>
<dbReference type="Proteomes" id="UP000027583">
    <property type="component" value="Unassembled WGS sequence"/>
</dbReference>
<evidence type="ECO:0000313" key="5">
    <source>
        <dbReference type="EMBL" id="CDG41008.1"/>
    </source>
</evidence>
<keyword evidence="2" id="KW-0547">Nucleotide-binding</keyword>
<dbReference type="AlphaFoldDB" id="A0A060QJV3"/>
<dbReference type="SUPFAM" id="SSF52540">
    <property type="entry name" value="P-loop containing nucleoside triphosphate hydrolases"/>
    <property type="match status" value="1"/>
</dbReference>
<reference evidence="5 6" key="2">
    <citation type="journal article" date="2014" name="PLoS ONE">
        <title>Evolution of mitochondria reconstructed from the energy metabolism of living bacteria.</title>
        <authorList>
            <person name="Degli Esposti M."/>
            <person name="Chouaia B."/>
            <person name="Comandatore F."/>
            <person name="Crotti E."/>
            <person name="Sassera D."/>
            <person name="Lievens P.M."/>
            <person name="Daffonchio D."/>
            <person name="Bandi C."/>
        </authorList>
    </citation>
    <scope>NUCLEOTIDE SEQUENCE [LARGE SCALE GENOMIC DNA]</scope>
    <source>
        <strain evidence="5 6">SF2.1</strain>
    </source>
</reference>
<dbReference type="InterPro" id="IPR027417">
    <property type="entry name" value="P-loop_NTPase"/>
</dbReference>
<keyword evidence="3" id="KW-0067">ATP-binding</keyword>
<dbReference type="RefSeq" id="WP_035444500.1">
    <property type="nucleotide sequence ID" value="NZ_CBLX010000025.1"/>
</dbReference>
<gene>
    <name evidence="5" type="ORF">ASAP_2963</name>
</gene>
<dbReference type="Gene3D" id="3.30.450.90">
    <property type="match status" value="1"/>
</dbReference>
<dbReference type="Pfam" id="PF00437">
    <property type="entry name" value="T2SSE"/>
    <property type="match status" value="1"/>
</dbReference>
<evidence type="ECO:0000256" key="3">
    <source>
        <dbReference type="ARBA" id="ARBA00022840"/>
    </source>
</evidence>
<dbReference type="InterPro" id="IPR001482">
    <property type="entry name" value="T2SS/T4SS_dom"/>
</dbReference>
<dbReference type="GO" id="GO:0005524">
    <property type="term" value="F:ATP binding"/>
    <property type="evidence" value="ECO:0007669"/>
    <property type="project" value="UniProtKB-KW"/>
</dbReference>
<dbReference type="GO" id="GO:0016887">
    <property type="term" value="F:ATP hydrolysis activity"/>
    <property type="evidence" value="ECO:0007669"/>
    <property type="project" value="TreeGrafter"/>
</dbReference>
<organism evidence="5 6">
    <name type="scientific">Asaia bogorensis</name>
    <dbReference type="NCBI Taxonomy" id="91915"/>
    <lineage>
        <taxon>Bacteria</taxon>
        <taxon>Pseudomonadati</taxon>
        <taxon>Pseudomonadota</taxon>
        <taxon>Alphaproteobacteria</taxon>
        <taxon>Acetobacterales</taxon>
        <taxon>Acetobacteraceae</taxon>
        <taxon>Asaia</taxon>
    </lineage>
</organism>